<dbReference type="EMBL" id="JAENGY010003149">
    <property type="protein sequence ID" value="KAG6942337.1"/>
    <property type="molecule type" value="Genomic_DNA"/>
</dbReference>
<organism evidence="4 5">
    <name type="scientific">Phytophthora aleatoria</name>
    <dbReference type="NCBI Taxonomy" id="2496075"/>
    <lineage>
        <taxon>Eukaryota</taxon>
        <taxon>Sar</taxon>
        <taxon>Stramenopiles</taxon>
        <taxon>Oomycota</taxon>
        <taxon>Peronosporomycetes</taxon>
        <taxon>Peronosporales</taxon>
        <taxon>Peronosporaceae</taxon>
        <taxon>Phytophthora</taxon>
    </lineage>
</organism>
<comment type="caution">
    <text evidence="4">The sequence shown here is derived from an EMBL/GenBank/DDBJ whole genome shotgun (WGS) entry which is preliminary data.</text>
</comment>
<dbReference type="PROSITE" id="PS50600">
    <property type="entry name" value="ULP_PROTEASE"/>
    <property type="match status" value="1"/>
</dbReference>
<keyword evidence="5" id="KW-1185">Reference proteome</keyword>
<gene>
    <name evidence="4" type="ORF">JG688_00018177</name>
</gene>
<evidence type="ECO:0000256" key="1">
    <source>
        <dbReference type="ARBA" id="ARBA00022670"/>
    </source>
</evidence>
<evidence type="ECO:0000259" key="3">
    <source>
        <dbReference type="PROSITE" id="PS50600"/>
    </source>
</evidence>
<evidence type="ECO:0000313" key="4">
    <source>
        <dbReference type="EMBL" id="KAG6942337.1"/>
    </source>
</evidence>
<reference evidence="4" key="1">
    <citation type="submission" date="2021-01" db="EMBL/GenBank/DDBJ databases">
        <title>Phytophthora aleatoria, a newly-described species from Pinus radiata is distinct from Phytophthora cactorum isolates based on comparative genomics.</title>
        <authorList>
            <person name="Mcdougal R."/>
            <person name="Panda P."/>
            <person name="Williams N."/>
            <person name="Studholme D.J."/>
        </authorList>
    </citation>
    <scope>NUCLEOTIDE SEQUENCE</scope>
    <source>
        <strain evidence="4">NZFS 4037</strain>
    </source>
</reference>
<keyword evidence="1" id="KW-0645">Protease</keyword>
<dbReference type="Pfam" id="PF02902">
    <property type="entry name" value="Peptidase_C48"/>
    <property type="match status" value="1"/>
</dbReference>
<protein>
    <recommendedName>
        <fullName evidence="3">Ubiquitin-like protease family profile domain-containing protein</fullName>
    </recommendedName>
</protein>
<evidence type="ECO:0000256" key="2">
    <source>
        <dbReference type="ARBA" id="ARBA00022801"/>
    </source>
</evidence>
<feature type="domain" description="Ubiquitin-like protease family profile" evidence="3">
    <location>
        <begin position="1"/>
        <end position="139"/>
    </location>
</feature>
<sequence>MVLEAGIDRICYEVETVIEAGKVSTFTTHLMTMDNAEQRMTWLKGQDTIAQAKDTIVGAVWVDKNHWCGLCICKARRTYTVMDPRNDEATIDKVETLFRDVFYPLLEHEKRWKRDVNHDYQQLDSTSCGILVLAFIESYLFQEYNAPSDSDYLRYRYMLKLLLA</sequence>
<accession>A0A8J5MBA7</accession>
<proteinExistence type="predicted"/>
<dbReference type="InterPro" id="IPR003653">
    <property type="entry name" value="Peptidase_C48_C"/>
</dbReference>
<dbReference type="GO" id="GO:0006508">
    <property type="term" value="P:proteolysis"/>
    <property type="evidence" value="ECO:0007669"/>
    <property type="project" value="UniProtKB-KW"/>
</dbReference>
<name>A0A8J5MBA7_9STRA</name>
<dbReference type="AlphaFoldDB" id="A0A8J5MBA7"/>
<dbReference type="GO" id="GO:0008234">
    <property type="term" value="F:cysteine-type peptidase activity"/>
    <property type="evidence" value="ECO:0007669"/>
    <property type="project" value="InterPro"/>
</dbReference>
<dbReference type="Proteomes" id="UP000709295">
    <property type="component" value="Unassembled WGS sequence"/>
</dbReference>
<keyword evidence="2" id="KW-0378">Hydrolase</keyword>
<evidence type="ECO:0000313" key="5">
    <source>
        <dbReference type="Proteomes" id="UP000709295"/>
    </source>
</evidence>